<gene>
    <name evidence="1" type="ORF">GARC_3561</name>
</gene>
<evidence type="ECO:0000313" key="2">
    <source>
        <dbReference type="Proteomes" id="UP000006327"/>
    </source>
</evidence>
<name>K6ZAP9_9ALTE</name>
<sequence>MYFAVLLGFKQFAFIRISITTQLNCYALSEMDGYSSIMMNI</sequence>
<evidence type="ECO:0000313" key="1">
    <source>
        <dbReference type="EMBL" id="GAC20515.1"/>
    </source>
</evidence>
<dbReference type="EMBL" id="BAEO01000055">
    <property type="protein sequence ID" value="GAC20515.1"/>
    <property type="molecule type" value="Genomic_DNA"/>
</dbReference>
<dbReference type="Proteomes" id="UP000006327">
    <property type="component" value="Unassembled WGS sequence"/>
</dbReference>
<keyword evidence="2" id="KW-1185">Reference proteome</keyword>
<dbReference type="STRING" id="493475.GARC_3561"/>
<protein>
    <submittedName>
        <fullName evidence="1">Uncharacterized protein</fullName>
    </submittedName>
</protein>
<accession>K6ZAP9</accession>
<proteinExistence type="predicted"/>
<comment type="caution">
    <text evidence="1">The sequence shown here is derived from an EMBL/GenBank/DDBJ whole genome shotgun (WGS) entry which is preliminary data.</text>
</comment>
<reference evidence="1 2" key="1">
    <citation type="journal article" date="2017" name="Antonie Van Leeuwenhoek">
        <title>Rhizobium rhizosphaerae sp. nov., a novel species isolated from rice rhizosphere.</title>
        <authorList>
            <person name="Zhao J.J."/>
            <person name="Zhang J."/>
            <person name="Zhang R.J."/>
            <person name="Zhang C.W."/>
            <person name="Yin H.Q."/>
            <person name="Zhang X.X."/>
        </authorList>
    </citation>
    <scope>NUCLEOTIDE SEQUENCE [LARGE SCALE GENOMIC DNA]</scope>
    <source>
        <strain evidence="1 2">BSs20135</strain>
    </source>
</reference>
<dbReference type="AlphaFoldDB" id="K6ZAP9"/>
<organism evidence="1 2">
    <name type="scientific">Paraglaciecola arctica BSs20135</name>
    <dbReference type="NCBI Taxonomy" id="493475"/>
    <lineage>
        <taxon>Bacteria</taxon>
        <taxon>Pseudomonadati</taxon>
        <taxon>Pseudomonadota</taxon>
        <taxon>Gammaproteobacteria</taxon>
        <taxon>Alteromonadales</taxon>
        <taxon>Alteromonadaceae</taxon>
        <taxon>Paraglaciecola</taxon>
    </lineage>
</organism>